<name>A0A9D9NNP7_9BACT</name>
<dbReference type="InterPro" id="IPR000182">
    <property type="entry name" value="GNAT_dom"/>
</dbReference>
<evidence type="ECO:0000313" key="3">
    <source>
        <dbReference type="Proteomes" id="UP000823769"/>
    </source>
</evidence>
<dbReference type="EMBL" id="JADILW010000025">
    <property type="protein sequence ID" value="MBO8479793.1"/>
    <property type="molecule type" value="Genomic_DNA"/>
</dbReference>
<dbReference type="Proteomes" id="UP000823769">
    <property type="component" value="Unassembled WGS sequence"/>
</dbReference>
<dbReference type="GO" id="GO:0016747">
    <property type="term" value="F:acyltransferase activity, transferring groups other than amino-acyl groups"/>
    <property type="evidence" value="ECO:0007669"/>
    <property type="project" value="InterPro"/>
</dbReference>
<dbReference type="Pfam" id="PF13302">
    <property type="entry name" value="Acetyltransf_3"/>
    <property type="match status" value="1"/>
</dbReference>
<reference evidence="2" key="1">
    <citation type="submission" date="2020-10" db="EMBL/GenBank/DDBJ databases">
        <authorList>
            <person name="Gilroy R."/>
        </authorList>
    </citation>
    <scope>NUCLEOTIDE SEQUENCE</scope>
    <source>
        <strain evidence="2">B3-1481</strain>
    </source>
</reference>
<gene>
    <name evidence="2" type="ORF">IAB76_01580</name>
</gene>
<dbReference type="InterPro" id="IPR016181">
    <property type="entry name" value="Acyl_CoA_acyltransferase"/>
</dbReference>
<dbReference type="Gene3D" id="3.40.630.30">
    <property type="match status" value="1"/>
</dbReference>
<proteinExistence type="predicted"/>
<accession>A0A9D9NNP7</accession>
<dbReference type="AlphaFoldDB" id="A0A9D9NNP7"/>
<reference evidence="2" key="2">
    <citation type="journal article" date="2021" name="PeerJ">
        <title>Extensive microbial diversity within the chicken gut microbiome revealed by metagenomics and culture.</title>
        <authorList>
            <person name="Gilroy R."/>
            <person name="Ravi A."/>
            <person name="Getino M."/>
            <person name="Pursley I."/>
            <person name="Horton D.L."/>
            <person name="Alikhan N.F."/>
            <person name="Baker D."/>
            <person name="Gharbi K."/>
            <person name="Hall N."/>
            <person name="Watson M."/>
            <person name="Adriaenssens E.M."/>
            <person name="Foster-Nyarko E."/>
            <person name="Jarju S."/>
            <person name="Secka A."/>
            <person name="Antonio M."/>
            <person name="Oren A."/>
            <person name="Chaudhuri R.R."/>
            <person name="La Ragione R."/>
            <person name="Hildebrand F."/>
            <person name="Pallen M.J."/>
        </authorList>
    </citation>
    <scope>NUCLEOTIDE SEQUENCE</scope>
    <source>
        <strain evidence="2">B3-1481</strain>
    </source>
</reference>
<feature type="domain" description="N-acetyltransferase" evidence="1">
    <location>
        <begin position="7"/>
        <end position="148"/>
    </location>
</feature>
<protein>
    <submittedName>
        <fullName evidence="2">GNAT family N-acetyltransferase</fullName>
    </submittedName>
</protein>
<comment type="caution">
    <text evidence="2">The sequence shown here is derived from an EMBL/GenBank/DDBJ whole genome shotgun (WGS) entry which is preliminary data.</text>
</comment>
<evidence type="ECO:0000259" key="1">
    <source>
        <dbReference type="Pfam" id="PF13302"/>
    </source>
</evidence>
<evidence type="ECO:0000313" key="2">
    <source>
        <dbReference type="EMBL" id="MBO8479793.1"/>
    </source>
</evidence>
<sequence length="169" mass="18587">MTAKADIRIRPAAPADLGELLRIFDSARRFMRSTGNMHQWAGGYPSEELLRSEILAGHCFVCETADREPVGTFCFIIGEDPTYRIIEQGAWLSPGPYGTIHRLASDGRAGGIARACFDWCGARMDNLRADTHADNTVMQRLLEGAGFVRCGIIYTDDGSPRIAYQRCGG</sequence>
<organism evidence="2 3">
    <name type="scientific">Candidatus Cryptobacteroides avistercoris</name>
    <dbReference type="NCBI Taxonomy" id="2840758"/>
    <lineage>
        <taxon>Bacteria</taxon>
        <taxon>Pseudomonadati</taxon>
        <taxon>Bacteroidota</taxon>
        <taxon>Bacteroidia</taxon>
        <taxon>Bacteroidales</taxon>
        <taxon>Candidatus Cryptobacteroides</taxon>
    </lineage>
</organism>
<dbReference type="SUPFAM" id="SSF55729">
    <property type="entry name" value="Acyl-CoA N-acyltransferases (Nat)"/>
    <property type="match status" value="1"/>
</dbReference>